<name>A0AAW2P1F7_9LAMI</name>
<feature type="domain" description="3-beta hydroxysteroid dehydrogenase/isomerase" evidence="1">
    <location>
        <begin position="19"/>
        <end position="85"/>
    </location>
</feature>
<reference evidence="2" key="2">
    <citation type="journal article" date="2024" name="Plant">
        <title>Genomic evolution and insights into agronomic trait innovations of Sesamum species.</title>
        <authorList>
            <person name="Miao H."/>
            <person name="Wang L."/>
            <person name="Qu L."/>
            <person name="Liu H."/>
            <person name="Sun Y."/>
            <person name="Le M."/>
            <person name="Wang Q."/>
            <person name="Wei S."/>
            <person name="Zheng Y."/>
            <person name="Lin W."/>
            <person name="Duan Y."/>
            <person name="Cao H."/>
            <person name="Xiong S."/>
            <person name="Wang X."/>
            <person name="Wei L."/>
            <person name="Li C."/>
            <person name="Ma Q."/>
            <person name="Ju M."/>
            <person name="Zhao R."/>
            <person name="Li G."/>
            <person name="Mu C."/>
            <person name="Tian Q."/>
            <person name="Mei H."/>
            <person name="Zhang T."/>
            <person name="Gao T."/>
            <person name="Zhang H."/>
        </authorList>
    </citation>
    <scope>NUCLEOTIDE SEQUENCE</scope>
    <source>
        <strain evidence="2">G01</strain>
    </source>
</reference>
<accession>A0AAW2P1F7</accession>
<gene>
    <name evidence="2" type="ORF">Sangu_1159900</name>
</gene>
<protein>
    <submittedName>
        <fullName evidence="2">3beta-hydroxysteroid-dehydrogenase/decarboxylase isoform 3</fullName>
    </submittedName>
</protein>
<dbReference type="AlphaFoldDB" id="A0AAW2P1F7"/>
<dbReference type="SUPFAM" id="SSF51735">
    <property type="entry name" value="NAD(P)-binding Rossmann-fold domains"/>
    <property type="match status" value="1"/>
</dbReference>
<sequence length="106" mass="11617">MANENGGDVDLDKQLKTCAVLGGRGFVGSVLVEMLLRLGNWIVRVADTAKTPELNPSESVLADGFASGRAAYFQVDVRHTSQIIQGIWQHVLFNCEFERGLIIENV</sequence>
<evidence type="ECO:0000259" key="1">
    <source>
        <dbReference type="Pfam" id="PF01073"/>
    </source>
</evidence>
<evidence type="ECO:0000313" key="2">
    <source>
        <dbReference type="EMBL" id="KAL0349321.1"/>
    </source>
</evidence>
<organism evidence="2">
    <name type="scientific">Sesamum angustifolium</name>
    <dbReference type="NCBI Taxonomy" id="2727405"/>
    <lineage>
        <taxon>Eukaryota</taxon>
        <taxon>Viridiplantae</taxon>
        <taxon>Streptophyta</taxon>
        <taxon>Embryophyta</taxon>
        <taxon>Tracheophyta</taxon>
        <taxon>Spermatophyta</taxon>
        <taxon>Magnoliopsida</taxon>
        <taxon>eudicotyledons</taxon>
        <taxon>Gunneridae</taxon>
        <taxon>Pentapetalae</taxon>
        <taxon>asterids</taxon>
        <taxon>lamiids</taxon>
        <taxon>Lamiales</taxon>
        <taxon>Pedaliaceae</taxon>
        <taxon>Sesamum</taxon>
    </lineage>
</organism>
<dbReference type="InterPro" id="IPR002225">
    <property type="entry name" value="3Beta_OHSteriod_DH/Estase"/>
</dbReference>
<dbReference type="Gene3D" id="3.40.50.720">
    <property type="entry name" value="NAD(P)-binding Rossmann-like Domain"/>
    <property type="match status" value="1"/>
</dbReference>
<dbReference type="GO" id="GO:0006694">
    <property type="term" value="P:steroid biosynthetic process"/>
    <property type="evidence" value="ECO:0007669"/>
    <property type="project" value="InterPro"/>
</dbReference>
<reference evidence="2" key="1">
    <citation type="submission" date="2020-06" db="EMBL/GenBank/DDBJ databases">
        <authorList>
            <person name="Li T."/>
            <person name="Hu X."/>
            <person name="Zhang T."/>
            <person name="Song X."/>
            <person name="Zhang H."/>
            <person name="Dai N."/>
            <person name="Sheng W."/>
            <person name="Hou X."/>
            <person name="Wei L."/>
        </authorList>
    </citation>
    <scope>NUCLEOTIDE SEQUENCE</scope>
    <source>
        <strain evidence="2">G01</strain>
        <tissue evidence="2">Leaf</tissue>
    </source>
</reference>
<dbReference type="EMBL" id="JACGWK010000006">
    <property type="protein sequence ID" value="KAL0349321.1"/>
    <property type="molecule type" value="Genomic_DNA"/>
</dbReference>
<comment type="caution">
    <text evidence="2">The sequence shown here is derived from an EMBL/GenBank/DDBJ whole genome shotgun (WGS) entry which is preliminary data.</text>
</comment>
<dbReference type="InterPro" id="IPR036291">
    <property type="entry name" value="NAD(P)-bd_dom_sf"/>
</dbReference>
<dbReference type="Pfam" id="PF01073">
    <property type="entry name" value="3Beta_HSD"/>
    <property type="match status" value="1"/>
</dbReference>
<dbReference type="GO" id="GO:0016616">
    <property type="term" value="F:oxidoreductase activity, acting on the CH-OH group of donors, NAD or NADP as acceptor"/>
    <property type="evidence" value="ECO:0007669"/>
    <property type="project" value="InterPro"/>
</dbReference>
<proteinExistence type="predicted"/>